<keyword evidence="4 7" id="KW-0812">Transmembrane</keyword>
<evidence type="ECO:0000256" key="2">
    <source>
        <dbReference type="ARBA" id="ARBA00022448"/>
    </source>
</evidence>
<dbReference type="InterPro" id="IPR000515">
    <property type="entry name" value="MetI-like"/>
</dbReference>
<dbReference type="PANTHER" id="PTHR43227">
    <property type="entry name" value="BLL4140 PROTEIN"/>
    <property type="match status" value="1"/>
</dbReference>
<feature type="transmembrane region" description="Helical" evidence="7">
    <location>
        <begin position="215"/>
        <end position="235"/>
    </location>
</feature>
<keyword evidence="2" id="KW-0813">Transport</keyword>
<evidence type="ECO:0000256" key="6">
    <source>
        <dbReference type="ARBA" id="ARBA00023136"/>
    </source>
</evidence>
<dbReference type="InterPro" id="IPR035906">
    <property type="entry name" value="MetI-like_sf"/>
</dbReference>
<comment type="subcellular location">
    <subcellularLocation>
        <location evidence="1">Cell membrane</location>
        <topology evidence="1">Multi-pass membrane protein</topology>
    </subcellularLocation>
</comment>
<feature type="transmembrane region" description="Helical" evidence="7">
    <location>
        <begin position="166"/>
        <end position="185"/>
    </location>
</feature>
<evidence type="ECO:0000259" key="8">
    <source>
        <dbReference type="PROSITE" id="PS50928"/>
    </source>
</evidence>
<keyword evidence="3" id="KW-1003">Cell membrane</keyword>
<evidence type="ECO:0000313" key="9">
    <source>
        <dbReference type="EMBL" id="OMD41150.1"/>
    </source>
</evidence>
<gene>
    <name evidence="10" type="ORF">BSK47_18335</name>
    <name evidence="9" type="ORF">BSK52_12020</name>
</gene>
<organism evidence="9 12">
    <name type="scientific">Paenibacillus odorifer</name>
    <dbReference type="NCBI Taxonomy" id="189426"/>
    <lineage>
        <taxon>Bacteria</taxon>
        <taxon>Bacillati</taxon>
        <taxon>Bacillota</taxon>
        <taxon>Bacilli</taxon>
        <taxon>Bacillales</taxon>
        <taxon>Paenibacillaceae</taxon>
        <taxon>Paenibacillus</taxon>
    </lineage>
</organism>
<accession>A0A1R0Y1D3</accession>
<comment type="caution">
    <text evidence="9">The sequence shown here is derived from an EMBL/GenBank/DDBJ whole genome shotgun (WGS) entry which is preliminary data.</text>
</comment>
<sequence length="289" mass="32757">MKLSIKTKQGLMGVLFISPWILGFLAFVAYPLYRTIYMSFYKVSFGSKSGWRYNWVGIENYKRILLEEPDFVVEAQNYFIGTLVYVPVIIALSIIVSMLLNQKIRGKAIYRLMFFLPIIILNGKLIENMSTYGGMSITANHFILETLGTIIPSKGALLLIVNLFELILQLMWYSAVPILIFLAALQKISKDMYEAASIDGASPWTSFWKITLPTIYPLVSICVIYLVVFLANFDLNPINTIIMESKFDGSRREGYASALSLLYSLIQIALILILYFATRSRNSKEGVAK</sequence>
<keyword evidence="6 7" id="KW-0472">Membrane</keyword>
<dbReference type="GO" id="GO:0005886">
    <property type="term" value="C:plasma membrane"/>
    <property type="evidence" value="ECO:0007669"/>
    <property type="project" value="UniProtKB-SubCell"/>
</dbReference>
<dbReference type="EMBL" id="MPTC01000008">
    <property type="protein sequence ID" value="OMD41150.1"/>
    <property type="molecule type" value="Genomic_DNA"/>
</dbReference>
<evidence type="ECO:0000256" key="3">
    <source>
        <dbReference type="ARBA" id="ARBA00022475"/>
    </source>
</evidence>
<dbReference type="RefSeq" id="WP_076099587.1">
    <property type="nucleotide sequence ID" value="NZ_MKQM01000122.1"/>
</dbReference>
<feature type="transmembrane region" description="Helical" evidence="7">
    <location>
        <begin position="108"/>
        <end position="126"/>
    </location>
</feature>
<evidence type="ECO:0000256" key="7">
    <source>
        <dbReference type="SAM" id="Phobius"/>
    </source>
</evidence>
<feature type="transmembrane region" description="Helical" evidence="7">
    <location>
        <begin position="12"/>
        <end position="33"/>
    </location>
</feature>
<dbReference type="OrthoDB" id="9788108at2"/>
<dbReference type="PROSITE" id="PS50928">
    <property type="entry name" value="ABC_TM1"/>
    <property type="match status" value="1"/>
</dbReference>
<evidence type="ECO:0000256" key="4">
    <source>
        <dbReference type="ARBA" id="ARBA00022692"/>
    </source>
</evidence>
<dbReference type="CDD" id="cd06261">
    <property type="entry name" value="TM_PBP2"/>
    <property type="match status" value="1"/>
</dbReference>
<dbReference type="GO" id="GO:0055085">
    <property type="term" value="P:transmembrane transport"/>
    <property type="evidence" value="ECO:0007669"/>
    <property type="project" value="InterPro"/>
</dbReference>
<keyword evidence="5 7" id="KW-1133">Transmembrane helix</keyword>
<dbReference type="SUPFAM" id="SSF161098">
    <property type="entry name" value="MetI-like"/>
    <property type="match status" value="1"/>
</dbReference>
<dbReference type="Proteomes" id="UP000187323">
    <property type="component" value="Unassembled WGS sequence"/>
</dbReference>
<dbReference type="AlphaFoldDB" id="A0A1R0Y1D3"/>
<dbReference type="Proteomes" id="UP000187439">
    <property type="component" value="Unassembled WGS sequence"/>
</dbReference>
<feature type="transmembrane region" description="Helical" evidence="7">
    <location>
        <begin position="255"/>
        <end position="277"/>
    </location>
</feature>
<evidence type="ECO:0000313" key="11">
    <source>
        <dbReference type="Proteomes" id="UP000187323"/>
    </source>
</evidence>
<name>A0A1R0Y1D3_9BACL</name>
<dbReference type="InterPro" id="IPR050809">
    <property type="entry name" value="UgpAE/MalFG_permease"/>
</dbReference>
<dbReference type="EMBL" id="MPTO01000016">
    <property type="protein sequence ID" value="OME18149.1"/>
    <property type="molecule type" value="Genomic_DNA"/>
</dbReference>
<protein>
    <submittedName>
        <fullName evidence="9">ABC transporter permease</fullName>
    </submittedName>
</protein>
<evidence type="ECO:0000256" key="5">
    <source>
        <dbReference type="ARBA" id="ARBA00022989"/>
    </source>
</evidence>
<evidence type="ECO:0000313" key="10">
    <source>
        <dbReference type="EMBL" id="OME18149.1"/>
    </source>
</evidence>
<evidence type="ECO:0000313" key="12">
    <source>
        <dbReference type="Proteomes" id="UP000187439"/>
    </source>
</evidence>
<dbReference type="PANTHER" id="PTHR43227:SF3">
    <property type="entry name" value="BINDING-PROTEIN-DEPENDENT TRANSPORT SYSTEMS INNER MEMBRANE COMPONENT"/>
    <property type="match status" value="1"/>
</dbReference>
<feature type="domain" description="ABC transmembrane type-1" evidence="8">
    <location>
        <begin position="75"/>
        <end position="274"/>
    </location>
</feature>
<feature type="transmembrane region" description="Helical" evidence="7">
    <location>
        <begin position="78"/>
        <end position="101"/>
    </location>
</feature>
<dbReference type="Gene3D" id="1.10.3720.10">
    <property type="entry name" value="MetI-like"/>
    <property type="match status" value="1"/>
</dbReference>
<proteinExistence type="predicted"/>
<evidence type="ECO:0000256" key="1">
    <source>
        <dbReference type="ARBA" id="ARBA00004651"/>
    </source>
</evidence>
<reference evidence="11 12" key="1">
    <citation type="submission" date="2016-10" db="EMBL/GenBank/DDBJ databases">
        <title>Paenibacillus species isolates.</title>
        <authorList>
            <person name="Beno S.M."/>
        </authorList>
    </citation>
    <scope>NUCLEOTIDE SEQUENCE [LARGE SCALE GENOMIC DNA]</scope>
    <source>
        <strain evidence="9 12">FSL H7-0710</strain>
        <strain evidence="10 11">FSL H7-0918</strain>
    </source>
</reference>